<dbReference type="PANTHER" id="PTHR30137:SF15">
    <property type="entry name" value="BLL6902 PROTEIN"/>
    <property type="match status" value="1"/>
</dbReference>
<dbReference type="KEGG" id="cdo:CDOO_12225"/>
<evidence type="ECO:0000259" key="1">
    <source>
        <dbReference type="Pfam" id="PF00296"/>
    </source>
</evidence>
<dbReference type="InterPro" id="IPR050766">
    <property type="entry name" value="Bact_Lucif_Oxidored"/>
</dbReference>
<dbReference type="OrthoDB" id="7903015at2"/>
<sequence>MKAFGFLSFGHYALGNQPGPDARQVLKDGLAIAQAADEIGVNNASFRVHHFAPQGAAPMPLLGAIAGSTKKIEVGTGVIDLRYENPLYLAEELAALDLLSDGRLAIGVSRGSPEPAERGWESFGYRADAPNGSDMARAKFEQLLDAVDGHGVAKAASAEQQYPRMYHEGTPLPVFPHSPELRKNIFYGAGSNASAIQSAQDGVNLMSSTLVSEADGRTLGEIQAEQIQLYRDTWKEAGHDWTPRVSISRSIFPILTDRDRQLFATSATSSDQIGSLGENRNVTFGRSYAAEPDVLIEQLKDDPAIAAADTLLLTIPNQMGVDLNVSILRNFAERVAPALGWVPNTDGRVAGYEI</sequence>
<feature type="domain" description="Luciferase-like" evidence="1">
    <location>
        <begin position="9"/>
        <end position="265"/>
    </location>
</feature>
<dbReference type="EMBL" id="CP006764">
    <property type="protein sequence ID" value="AIT61937.1"/>
    <property type="molecule type" value="Genomic_DNA"/>
</dbReference>
<dbReference type="HOGENOM" id="CLU_027853_2_1_11"/>
<dbReference type="STRING" id="558173.CDOO_12225"/>
<dbReference type="SUPFAM" id="SSF51679">
    <property type="entry name" value="Bacterial luciferase-like"/>
    <property type="match status" value="1"/>
</dbReference>
<keyword evidence="2" id="KW-0560">Oxidoreductase</keyword>
<dbReference type="GO" id="GO:0016705">
    <property type="term" value="F:oxidoreductase activity, acting on paired donors, with incorporation or reduction of molecular oxygen"/>
    <property type="evidence" value="ECO:0007669"/>
    <property type="project" value="InterPro"/>
</dbReference>
<dbReference type="GO" id="GO:0005829">
    <property type="term" value="C:cytosol"/>
    <property type="evidence" value="ECO:0007669"/>
    <property type="project" value="TreeGrafter"/>
</dbReference>
<proteinExistence type="predicted"/>
<evidence type="ECO:0000313" key="2">
    <source>
        <dbReference type="EMBL" id="AIT61937.1"/>
    </source>
</evidence>
<evidence type="ECO:0000313" key="3">
    <source>
        <dbReference type="Proteomes" id="UP000029914"/>
    </source>
</evidence>
<name>A0A097IIG9_9CORY</name>
<organism evidence="2 3">
    <name type="scientific">Corynebacterium doosanense CAU 212 = DSM 45436</name>
    <dbReference type="NCBI Taxonomy" id="558173"/>
    <lineage>
        <taxon>Bacteria</taxon>
        <taxon>Bacillati</taxon>
        <taxon>Actinomycetota</taxon>
        <taxon>Actinomycetes</taxon>
        <taxon>Mycobacteriales</taxon>
        <taxon>Corynebacteriaceae</taxon>
        <taxon>Corynebacterium</taxon>
    </lineage>
</organism>
<dbReference type="RefSeq" id="WP_018022122.1">
    <property type="nucleotide sequence ID" value="NZ_AQUX01000005.1"/>
</dbReference>
<keyword evidence="3" id="KW-1185">Reference proteome</keyword>
<dbReference type="GO" id="GO:0004497">
    <property type="term" value="F:monooxygenase activity"/>
    <property type="evidence" value="ECO:0007669"/>
    <property type="project" value="UniProtKB-KW"/>
</dbReference>
<dbReference type="Gene3D" id="3.20.20.30">
    <property type="entry name" value="Luciferase-like domain"/>
    <property type="match status" value="1"/>
</dbReference>
<dbReference type="InterPro" id="IPR036661">
    <property type="entry name" value="Luciferase-like_sf"/>
</dbReference>
<protein>
    <submittedName>
        <fullName evidence="2">Alkane 1-monooxygenase</fullName>
    </submittedName>
</protein>
<dbReference type="InterPro" id="IPR011251">
    <property type="entry name" value="Luciferase-like_dom"/>
</dbReference>
<dbReference type="Proteomes" id="UP000029914">
    <property type="component" value="Chromosome"/>
</dbReference>
<accession>A0A097IIG9</accession>
<dbReference type="AlphaFoldDB" id="A0A097IIG9"/>
<gene>
    <name evidence="2" type="ORF">CDOO_12225</name>
</gene>
<dbReference type="Pfam" id="PF00296">
    <property type="entry name" value="Bac_luciferase"/>
    <property type="match status" value="1"/>
</dbReference>
<keyword evidence="2" id="KW-0503">Monooxygenase</keyword>
<reference evidence="2 3" key="1">
    <citation type="submission" date="2013-09" db="EMBL/GenBank/DDBJ databases">
        <title>Complete genome sequence of Corynebacterium doosanense CAU 212(T) (=DSM 45436(T)), isolated from activated sludge.</title>
        <authorList>
            <person name="Schaffert L."/>
            <person name="Albersmeier A."/>
            <person name="Kalinowski J."/>
            <person name="Ruckert C."/>
        </authorList>
    </citation>
    <scope>NUCLEOTIDE SEQUENCE [LARGE SCALE GENOMIC DNA]</scope>
    <source>
        <strain evidence="2 3">CAU 212</strain>
    </source>
</reference>
<dbReference type="PANTHER" id="PTHR30137">
    <property type="entry name" value="LUCIFERASE-LIKE MONOOXYGENASE"/>
    <property type="match status" value="1"/>
</dbReference>
<dbReference type="eggNOG" id="COG2141">
    <property type="taxonomic scope" value="Bacteria"/>
</dbReference>